<feature type="signal peptide" evidence="1">
    <location>
        <begin position="1"/>
        <end position="24"/>
    </location>
</feature>
<sequence>MWRKVDRVVILSLMLTSCFLPVSAEPAPPDPGQAIGRSLSIIRSATPEQPQVLKILFYGQSISTPKWTDQAIATLRAKYPDVAFDYRNLALGGWGAVLLEQAVARDVEEVYPDLIVFHAYGDHRAYERIIRTLRSKTAADIIIQTDHVVNPLEPVCDAGFHLQWSPPEGCVGHFWFKQRNWEEFMSGVWEPALAAKYDLALEPRRQRWNSYLQEHNLQIADLLADPPHPNAEGWTLMANLFTSWVEELGDRFQNNGWSTSGQVRSFNPPVPGEKTRYEFYGNRAELIAAGPLDGKVSLTIDGKDPRDLDGCWQTSRVTRLTNVPDWPALTKVDVRLSYREADIWTLRVRNLDSSQENFDFDVQSARTGEEGSGSGKDVFTSRSGNVTIQPGAWNLSYAKAISGKGLEEEQSFQWERRFVCADELPTALANGSVQQRHVLATGLPNTHHVIELTVPSDTPAISELRAYRPPLVD</sequence>
<dbReference type="InterPro" id="IPR036514">
    <property type="entry name" value="SGNH_hydro_sf"/>
</dbReference>
<dbReference type="EMBL" id="FNKJ01000003">
    <property type="protein sequence ID" value="SDR07785.1"/>
    <property type="molecule type" value="Genomic_DNA"/>
</dbReference>
<dbReference type="SUPFAM" id="SSF52266">
    <property type="entry name" value="SGNH hydrolase"/>
    <property type="match status" value="1"/>
</dbReference>
<dbReference type="OrthoDB" id="436882at2"/>
<evidence type="ECO:0008006" key="4">
    <source>
        <dbReference type="Google" id="ProtNLM"/>
    </source>
</evidence>
<keyword evidence="1" id="KW-0732">Signal</keyword>
<dbReference type="Proteomes" id="UP000199570">
    <property type="component" value="Unassembled WGS sequence"/>
</dbReference>
<gene>
    <name evidence="2" type="ORF">SAMN04490195_3074</name>
</gene>
<evidence type="ECO:0000256" key="1">
    <source>
        <dbReference type="SAM" id="SignalP"/>
    </source>
</evidence>
<evidence type="ECO:0000313" key="3">
    <source>
        <dbReference type="Proteomes" id="UP000199570"/>
    </source>
</evidence>
<name>A0A1H1G3Z6_9PSED</name>
<dbReference type="RefSeq" id="WP_090323089.1">
    <property type="nucleotide sequence ID" value="NZ_FNKJ01000003.1"/>
</dbReference>
<evidence type="ECO:0000313" key="2">
    <source>
        <dbReference type="EMBL" id="SDR07785.1"/>
    </source>
</evidence>
<proteinExistence type="predicted"/>
<dbReference type="AlphaFoldDB" id="A0A1H1G3Z6"/>
<feature type="chain" id="PRO_5011461802" description="SGNH/GDSL hydrolase family protein" evidence="1">
    <location>
        <begin position="25"/>
        <end position="473"/>
    </location>
</feature>
<dbReference type="Gene3D" id="3.40.50.1110">
    <property type="entry name" value="SGNH hydrolase"/>
    <property type="match status" value="1"/>
</dbReference>
<dbReference type="GO" id="GO:0016788">
    <property type="term" value="F:hydrolase activity, acting on ester bonds"/>
    <property type="evidence" value="ECO:0007669"/>
    <property type="project" value="UniProtKB-ARBA"/>
</dbReference>
<reference evidence="3" key="1">
    <citation type="submission" date="2016-10" db="EMBL/GenBank/DDBJ databases">
        <authorList>
            <person name="Varghese N."/>
            <person name="Submissions S."/>
        </authorList>
    </citation>
    <scope>NUCLEOTIDE SEQUENCE [LARGE SCALE GENOMIC DNA]</scope>
    <source>
        <strain evidence="3">BS3775</strain>
    </source>
</reference>
<dbReference type="PROSITE" id="PS51257">
    <property type="entry name" value="PROKAR_LIPOPROTEIN"/>
    <property type="match status" value="1"/>
</dbReference>
<accession>A0A1H1G3Z6</accession>
<organism evidence="2 3">
    <name type="scientific">Pseudomonas moorei</name>
    <dbReference type="NCBI Taxonomy" id="395599"/>
    <lineage>
        <taxon>Bacteria</taxon>
        <taxon>Pseudomonadati</taxon>
        <taxon>Pseudomonadota</taxon>
        <taxon>Gammaproteobacteria</taxon>
        <taxon>Pseudomonadales</taxon>
        <taxon>Pseudomonadaceae</taxon>
        <taxon>Pseudomonas</taxon>
    </lineage>
</organism>
<protein>
    <recommendedName>
        <fullName evidence="4">SGNH/GDSL hydrolase family protein</fullName>
    </recommendedName>
</protein>
<keyword evidence="3" id="KW-1185">Reference proteome</keyword>